<evidence type="ECO:0000313" key="2">
    <source>
        <dbReference type="Proteomes" id="UP001217089"/>
    </source>
</evidence>
<proteinExistence type="predicted"/>
<comment type="caution">
    <text evidence="1">The sequence shown here is derived from an EMBL/GenBank/DDBJ whole genome shotgun (WGS) entry which is preliminary data.</text>
</comment>
<dbReference type="InterPro" id="IPR036291">
    <property type="entry name" value="NAD(P)-bd_dom_sf"/>
</dbReference>
<dbReference type="Proteomes" id="UP001217089">
    <property type="component" value="Unassembled WGS sequence"/>
</dbReference>
<reference evidence="1 2" key="1">
    <citation type="submission" date="2022-12" db="EMBL/GenBank/DDBJ databases">
        <title>Chromosome-level genome of Tegillarca granosa.</title>
        <authorList>
            <person name="Kim J."/>
        </authorList>
    </citation>
    <scope>NUCLEOTIDE SEQUENCE [LARGE SCALE GENOMIC DNA]</scope>
    <source>
        <strain evidence="1">Teg-2019</strain>
        <tissue evidence="1">Adductor muscle</tissue>
    </source>
</reference>
<name>A0ABQ9F5B7_TEGGR</name>
<protein>
    <submittedName>
        <fullName evidence="1">Uncharacterized protein</fullName>
    </submittedName>
</protein>
<dbReference type="Gene3D" id="3.40.50.720">
    <property type="entry name" value="NAD(P)-binding Rossmann-like Domain"/>
    <property type="match status" value="1"/>
</dbReference>
<organism evidence="1 2">
    <name type="scientific">Tegillarca granosa</name>
    <name type="common">Malaysian cockle</name>
    <name type="synonym">Anadara granosa</name>
    <dbReference type="NCBI Taxonomy" id="220873"/>
    <lineage>
        <taxon>Eukaryota</taxon>
        <taxon>Metazoa</taxon>
        <taxon>Spiralia</taxon>
        <taxon>Lophotrochozoa</taxon>
        <taxon>Mollusca</taxon>
        <taxon>Bivalvia</taxon>
        <taxon>Autobranchia</taxon>
        <taxon>Pteriomorphia</taxon>
        <taxon>Arcoida</taxon>
        <taxon>Arcoidea</taxon>
        <taxon>Arcidae</taxon>
        <taxon>Tegillarca</taxon>
    </lineage>
</organism>
<dbReference type="InterPro" id="IPR052992">
    <property type="entry name" value="SDR_member_12"/>
</dbReference>
<gene>
    <name evidence="1" type="ORF">KUTeg_012620</name>
</gene>
<evidence type="ECO:0000313" key="1">
    <source>
        <dbReference type="EMBL" id="KAJ8310755.1"/>
    </source>
</evidence>
<sequence length="170" mass="19394">MTDSLTEKFSSSSSSDTVRGYLMDIVAYKTQNLLRRNTFLFAPNDQIQQTTICKLSHCRERKMSLYRNVVWFVKGMKEYTKGGYAAACKSFNAADLEVDVTGKRGTVHMVCRDSTRGEDARAEIENQTGNKNVFLHQLDMSKPRDVYKFAQTFENSGKELDVLHQCKVPK</sequence>
<dbReference type="PANTHER" id="PTHR44656:SF7">
    <property type="entry name" value="DEHYDROGENASE_REDUCTASE SDR FAMILY MEMBER 12"/>
    <property type="match status" value="1"/>
</dbReference>
<dbReference type="PANTHER" id="PTHR44656">
    <property type="entry name" value="DEHYDROGENASE/REDUCTASE SDR FAMILY MEMBER 12"/>
    <property type="match status" value="1"/>
</dbReference>
<accession>A0ABQ9F5B7</accession>
<dbReference type="EMBL" id="JARBDR010000640">
    <property type="protein sequence ID" value="KAJ8310755.1"/>
    <property type="molecule type" value="Genomic_DNA"/>
</dbReference>
<dbReference type="SUPFAM" id="SSF51735">
    <property type="entry name" value="NAD(P)-binding Rossmann-fold domains"/>
    <property type="match status" value="1"/>
</dbReference>
<keyword evidence="2" id="KW-1185">Reference proteome</keyword>